<accession>A0A1I7YSJ7</accession>
<proteinExistence type="predicted"/>
<dbReference type="Proteomes" id="UP000095287">
    <property type="component" value="Unplaced"/>
</dbReference>
<protein>
    <submittedName>
        <fullName evidence="4">C2H2-type domain-containing protein</fullName>
    </submittedName>
</protein>
<evidence type="ECO:0000256" key="1">
    <source>
        <dbReference type="SAM" id="MobiDB-lite"/>
    </source>
</evidence>
<dbReference type="AlphaFoldDB" id="A0A1I7YSJ7"/>
<dbReference type="WBParaSite" id="L893_g19402.t1">
    <property type="protein sequence ID" value="L893_g19402.t1"/>
    <property type="gene ID" value="L893_g19402"/>
</dbReference>
<feature type="region of interest" description="Disordered" evidence="1">
    <location>
        <begin position="1"/>
        <end position="31"/>
    </location>
</feature>
<dbReference type="InterPro" id="IPR013087">
    <property type="entry name" value="Znf_C2H2_type"/>
</dbReference>
<evidence type="ECO:0000313" key="3">
    <source>
        <dbReference type="Proteomes" id="UP000095287"/>
    </source>
</evidence>
<feature type="domain" description="C2H2-type" evidence="2">
    <location>
        <begin position="41"/>
        <end position="61"/>
    </location>
</feature>
<dbReference type="PROSITE" id="PS00028">
    <property type="entry name" value="ZINC_FINGER_C2H2_1"/>
    <property type="match status" value="1"/>
</dbReference>
<feature type="compositionally biased region" description="Basic and acidic residues" evidence="1">
    <location>
        <begin position="9"/>
        <end position="21"/>
    </location>
</feature>
<evidence type="ECO:0000259" key="2">
    <source>
        <dbReference type="PROSITE" id="PS00028"/>
    </source>
</evidence>
<feature type="region of interest" description="Disordered" evidence="1">
    <location>
        <begin position="84"/>
        <end position="164"/>
    </location>
</feature>
<sequence length="358" mass="39424">MLVNGKPKPPREPEEAEEKLSANHPVRRWRQKRATPPFHHCVDCGERFAEKAAFDIHIVKHQILDICYQIQETEDVRFELLQLEKPDGEQGGSDFGDSPKESPSEVPSAEEPKQEEGSPPEKRAKIRTLSASSSEEEDESRFSPCSAMEKERSPSSEEDEETSREALKLLAEVSAEQTPPALPENGAEEPPKVFDVLGATVTRNSYAPGEKPPGCTATFTPIARAETEHHLSSPPPPPVSPCLLQPIVAPPPAEHKCCICKLPLREILAHMLQSHAAVATELLFQKGDQEIRTAVSRSCDMCPGSAFPSQSEALVHVWTQHLQKQHSFASIEPPFKAVLVIATAENPRLHLVAVVNPI</sequence>
<reference evidence="4" key="1">
    <citation type="submission" date="2016-11" db="UniProtKB">
        <authorList>
            <consortium name="WormBaseParasite"/>
        </authorList>
    </citation>
    <scope>IDENTIFICATION</scope>
</reference>
<name>A0A1I7YSJ7_9BILA</name>
<evidence type="ECO:0000313" key="4">
    <source>
        <dbReference type="WBParaSite" id="L893_g19402.t1"/>
    </source>
</evidence>
<organism evidence="3 4">
    <name type="scientific">Steinernema glaseri</name>
    <dbReference type="NCBI Taxonomy" id="37863"/>
    <lineage>
        <taxon>Eukaryota</taxon>
        <taxon>Metazoa</taxon>
        <taxon>Ecdysozoa</taxon>
        <taxon>Nematoda</taxon>
        <taxon>Chromadorea</taxon>
        <taxon>Rhabditida</taxon>
        <taxon>Tylenchina</taxon>
        <taxon>Panagrolaimomorpha</taxon>
        <taxon>Strongyloidoidea</taxon>
        <taxon>Steinernematidae</taxon>
        <taxon>Steinernema</taxon>
    </lineage>
</organism>
<feature type="compositionally biased region" description="Basic and acidic residues" evidence="1">
    <location>
        <begin position="110"/>
        <end position="123"/>
    </location>
</feature>
<keyword evidence="3" id="KW-1185">Reference proteome</keyword>